<dbReference type="InterPro" id="IPR009045">
    <property type="entry name" value="Zn_M74/Hedgehog-like"/>
</dbReference>
<evidence type="ECO:0000313" key="4">
    <source>
        <dbReference type="Proteomes" id="UP000637513"/>
    </source>
</evidence>
<keyword evidence="1" id="KW-0732">Signal</keyword>
<protein>
    <submittedName>
        <fullName evidence="3">M15 family metallopeptidase</fullName>
    </submittedName>
</protein>
<evidence type="ECO:0000259" key="2">
    <source>
        <dbReference type="Pfam" id="PF13539"/>
    </source>
</evidence>
<feature type="signal peptide" evidence="1">
    <location>
        <begin position="1"/>
        <end position="19"/>
    </location>
</feature>
<proteinExistence type="predicted"/>
<evidence type="ECO:0000313" key="3">
    <source>
        <dbReference type="EMBL" id="MBC8557508.1"/>
    </source>
</evidence>
<gene>
    <name evidence="3" type="ORF">H8700_07285</name>
</gene>
<reference evidence="3 4" key="1">
    <citation type="submission" date="2020-08" db="EMBL/GenBank/DDBJ databases">
        <title>Genome public.</title>
        <authorList>
            <person name="Liu C."/>
            <person name="Sun Q."/>
        </authorList>
    </citation>
    <scope>NUCLEOTIDE SEQUENCE [LARGE SCALE GENOMIC DNA]</scope>
    <source>
        <strain evidence="3 4">BX3</strain>
    </source>
</reference>
<evidence type="ECO:0000256" key="1">
    <source>
        <dbReference type="SAM" id="SignalP"/>
    </source>
</evidence>
<feature type="domain" description="Peptidase M15C" evidence="2">
    <location>
        <begin position="108"/>
        <end position="179"/>
    </location>
</feature>
<dbReference type="RefSeq" id="WP_022140473.1">
    <property type="nucleotide sequence ID" value="NZ_JACRSW010000027.1"/>
</dbReference>
<name>A0ABR7MUM1_9FIRM</name>
<dbReference type="Proteomes" id="UP000637513">
    <property type="component" value="Unassembled WGS sequence"/>
</dbReference>
<organism evidence="3 4">
    <name type="scientific">Jutongia hominis</name>
    <dbReference type="NCBI Taxonomy" id="2763664"/>
    <lineage>
        <taxon>Bacteria</taxon>
        <taxon>Bacillati</taxon>
        <taxon>Bacillota</taxon>
        <taxon>Clostridia</taxon>
        <taxon>Lachnospirales</taxon>
        <taxon>Lachnospiraceae</taxon>
        <taxon>Jutongia</taxon>
    </lineage>
</organism>
<accession>A0ABR7MUM1</accession>
<dbReference type="Gene3D" id="3.30.1380.10">
    <property type="match status" value="1"/>
</dbReference>
<dbReference type="Pfam" id="PF13539">
    <property type="entry name" value="Peptidase_M15_4"/>
    <property type="match status" value="1"/>
</dbReference>
<dbReference type="SUPFAM" id="SSF55166">
    <property type="entry name" value="Hedgehog/DD-peptidase"/>
    <property type="match status" value="1"/>
</dbReference>
<keyword evidence="4" id="KW-1185">Reference proteome</keyword>
<feature type="chain" id="PRO_5046973738" evidence="1">
    <location>
        <begin position="20"/>
        <end position="183"/>
    </location>
</feature>
<dbReference type="EMBL" id="JACRSW010000027">
    <property type="protein sequence ID" value="MBC8557508.1"/>
    <property type="molecule type" value="Genomic_DNA"/>
</dbReference>
<comment type="caution">
    <text evidence="3">The sequence shown here is derived from an EMBL/GenBank/DDBJ whole genome shotgun (WGS) entry which is preliminary data.</text>
</comment>
<sequence length="183" mass="20755">MKKLGFIVTLLLICTFVGFSTNSTTSSAKVSISKARKQCSSYKKARKHMKKITFKVWDLKGSKKVTRTKSIYIHKSIASKVKKAFNKIYHGKEKFPIHDVGGFDWRGSNKSLHSLGLAVDINANENYMVDHGKVLAGSFWKPGKNPYSIKKNSDVKKYMKTIGFKQCIWGSRKDYMHFSVGGY</sequence>
<dbReference type="InterPro" id="IPR039561">
    <property type="entry name" value="Peptidase_M15C"/>
</dbReference>